<evidence type="ECO:0000313" key="3">
    <source>
        <dbReference type="EMBL" id="VDP03553.1"/>
    </source>
</evidence>
<keyword evidence="2" id="KW-0732">Signal</keyword>
<dbReference type="Proteomes" id="UP000270296">
    <property type="component" value="Unassembled WGS sequence"/>
</dbReference>
<organism evidence="5">
    <name type="scientific">Soboliphyme baturini</name>
    <dbReference type="NCBI Taxonomy" id="241478"/>
    <lineage>
        <taxon>Eukaryota</taxon>
        <taxon>Metazoa</taxon>
        <taxon>Ecdysozoa</taxon>
        <taxon>Nematoda</taxon>
        <taxon>Enoplea</taxon>
        <taxon>Dorylaimia</taxon>
        <taxon>Dioctophymatida</taxon>
        <taxon>Dioctophymatoidea</taxon>
        <taxon>Soboliphymatidae</taxon>
        <taxon>Soboliphyme</taxon>
    </lineage>
</organism>
<evidence type="ECO:0000313" key="5">
    <source>
        <dbReference type="WBParaSite" id="SBAD_0000434501-mRNA-1"/>
    </source>
</evidence>
<dbReference type="WBParaSite" id="SBAD_0000434501-mRNA-1">
    <property type="protein sequence ID" value="SBAD_0000434501-mRNA-1"/>
    <property type="gene ID" value="SBAD_0000434501"/>
</dbReference>
<keyword evidence="4" id="KW-1185">Reference proteome</keyword>
<dbReference type="EMBL" id="UZAM01008163">
    <property type="protein sequence ID" value="VDP03553.1"/>
    <property type="molecule type" value="Genomic_DNA"/>
</dbReference>
<sequence length="153" mass="16625">MEAVAAVASQLFVVGWCVRVCLACWVPSIVAAASRTNPVRQPGPCVGSAMPSKRSVSDDDRLLRYGWLNLVVWSADYCSLTELTFDPRPTMGGRCSSVAATTSSRRQSHDDVDDEASSSATPPVAQRLLQVRRLLQIVVMTLPYVFLGPSVRL</sequence>
<feature type="region of interest" description="Disordered" evidence="1">
    <location>
        <begin position="96"/>
        <end position="120"/>
    </location>
</feature>
<feature type="chain" id="PRO_5043140065" evidence="2">
    <location>
        <begin position="24"/>
        <end position="153"/>
    </location>
</feature>
<evidence type="ECO:0000256" key="2">
    <source>
        <dbReference type="SAM" id="SignalP"/>
    </source>
</evidence>
<proteinExistence type="predicted"/>
<feature type="signal peptide" evidence="2">
    <location>
        <begin position="1"/>
        <end position="23"/>
    </location>
</feature>
<accession>A0A183IKL8</accession>
<gene>
    <name evidence="3" type="ORF">SBAD_LOCUS4164</name>
</gene>
<protein>
    <submittedName>
        <fullName evidence="5">Secreted protein</fullName>
    </submittedName>
</protein>
<evidence type="ECO:0000313" key="4">
    <source>
        <dbReference type="Proteomes" id="UP000270296"/>
    </source>
</evidence>
<evidence type="ECO:0000256" key="1">
    <source>
        <dbReference type="SAM" id="MobiDB-lite"/>
    </source>
</evidence>
<dbReference type="AlphaFoldDB" id="A0A183IKL8"/>
<reference evidence="5" key="1">
    <citation type="submission" date="2016-06" db="UniProtKB">
        <authorList>
            <consortium name="WormBaseParasite"/>
        </authorList>
    </citation>
    <scope>IDENTIFICATION</scope>
</reference>
<name>A0A183IKL8_9BILA</name>
<reference evidence="3 4" key="2">
    <citation type="submission" date="2018-11" db="EMBL/GenBank/DDBJ databases">
        <authorList>
            <consortium name="Pathogen Informatics"/>
        </authorList>
    </citation>
    <scope>NUCLEOTIDE SEQUENCE [LARGE SCALE GENOMIC DNA]</scope>
</reference>